<feature type="coiled-coil region" evidence="5">
    <location>
        <begin position="52"/>
        <end position="163"/>
    </location>
</feature>
<dbReference type="EMBL" id="JAGQFT020000001">
    <property type="protein sequence ID" value="MBS7455875.1"/>
    <property type="molecule type" value="Genomic_DNA"/>
</dbReference>
<dbReference type="PANTHER" id="PTHR30563:SF0">
    <property type="entry name" value="DNA RECOMBINATION PROTEIN RMUC"/>
    <property type="match status" value="1"/>
</dbReference>
<comment type="function">
    <text evidence="1">Involved in DNA recombination.</text>
</comment>
<evidence type="ECO:0000256" key="3">
    <source>
        <dbReference type="ARBA" id="ARBA00023054"/>
    </source>
</evidence>
<protein>
    <submittedName>
        <fullName evidence="6">DNA recombination protein RmuC</fullName>
    </submittedName>
</protein>
<evidence type="ECO:0000256" key="5">
    <source>
        <dbReference type="SAM" id="Coils"/>
    </source>
</evidence>
<dbReference type="RefSeq" id="WP_213173350.1">
    <property type="nucleotide sequence ID" value="NZ_JAGQFT020000001.1"/>
</dbReference>
<dbReference type="GO" id="GO:0006310">
    <property type="term" value="P:DNA recombination"/>
    <property type="evidence" value="ECO:0007669"/>
    <property type="project" value="UniProtKB-KW"/>
</dbReference>
<dbReference type="InterPro" id="IPR003798">
    <property type="entry name" value="DNA_recombination_RmuC"/>
</dbReference>
<organism evidence="6 7">
    <name type="scientific">Coralloluteibacterium stylophorae</name>
    <dbReference type="NCBI Taxonomy" id="1776034"/>
    <lineage>
        <taxon>Bacteria</taxon>
        <taxon>Pseudomonadati</taxon>
        <taxon>Pseudomonadota</taxon>
        <taxon>Gammaproteobacteria</taxon>
        <taxon>Lysobacterales</taxon>
        <taxon>Lysobacteraceae</taxon>
        <taxon>Coralloluteibacterium</taxon>
    </lineage>
</organism>
<reference evidence="6 7" key="1">
    <citation type="journal article" date="2021" name="Microbiol. Resour. Announc.">
        <title>Draft Genome Sequence of Coralloluteibacterium stylophorae LMG 29479T.</title>
        <authorList>
            <person name="Karlyshev A.V."/>
            <person name="Kudryashova E.B."/>
            <person name="Ariskina E.V."/>
            <person name="Conroy A.P."/>
            <person name="Abidueva E.Y."/>
        </authorList>
    </citation>
    <scope>NUCLEOTIDE SEQUENCE [LARGE SCALE GENOMIC DNA]</scope>
    <source>
        <strain evidence="6 7">LMG 29479</strain>
    </source>
</reference>
<evidence type="ECO:0000256" key="1">
    <source>
        <dbReference type="ARBA" id="ARBA00003416"/>
    </source>
</evidence>
<dbReference type="Proteomes" id="UP000675747">
    <property type="component" value="Unassembled WGS sequence"/>
</dbReference>
<dbReference type="PANTHER" id="PTHR30563">
    <property type="entry name" value="DNA RECOMBINATION PROTEIN RMUC"/>
    <property type="match status" value="1"/>
</dbReference>
<evidence type="ECO:0000313" key="6">
    <source>
        <dbReference type="EMBL" id="MBS7455875.1"/>
    </source>
</evidence>
<evidence type="ECO:0000256" key="4">
    <source>
        <dbReference type="ARBA" id="ARBA00023172"/>
    </source>
</evidence>
<dbReference type="Pfam" id="PF02646">
    <property type="entry name" value="RmuC"/>
    <property type="match status" value="1"/>
</dbReference>
<keyword evidence="4" id="KW-0233">DNA recombination</keyword>
<feature type="coiled-coil region" evidence="5">
    <location>
        <begin position="202"/>
        <end position="236"/>
    </location>
</feature>
<dbReference type="AlphaFoldDB" id="A0AAP2C9E7"/>
<proteinExistence type="inferred from homology"/>
<evidence type="ECO:0000313" key="7">
    <source>
        <dbReference type="Proteomes" id="UP000675747"/>
    </source>
</evidence>
<evidence type="ECO:0000256" key="2">
    <source>
        <dbReference type="ARBA" id="ARBA00009840"/>
    </source>
</evidence>
<keyword evidence="3 5" id="KW-0175">Coiled coil</keyword>
<accession>A0AAP2C9E7</accession>
<comment type="caution">
    <text evidence="6">The sequence shown here is derived from an EMBL/GenBank/DDBJ whole genome shotgun (WGS) entry which is preliminary data.</text>
</comment>
<sequence length="495" mass="55013">MSPVPLAILAFLAGSVLAAVVLLPLLRARALAAREQGRRDREPDVATLAAGREAFERQHEEARAQLRDRDAEIAELRTRLERSGIELAGAQARLQRMDAVARQLDAAQAELREQATALRGATAQRAELAARLEEQKAAADERLRELEQARARMTHEFKALAAEILEDKSKRFSEQNSAQIGQLLGPLREQIGDFRKLVSDSYDKENKDRAALQTELKQLLDLNRRLSDEAHSLTRALTTENRTQGYWGELKLERLLESAGLEKGTHYLTQESFRDGEGDRYRPDAIVLLPGDRHIVIDAKMNLVDYQRACEEDDPEARAACMARHALAMRTHVRQLGDKDYSRLEGLQSPDLVLMFVPIEAAFLEAVRADTSLYDTAFKQKIILVGPGNLLASLKLIGQIWRTEDQNRNAKAISDRAAALYDKFVGFVEDLDRIGDALGRAQKAQQDALGKLTQGRGNLVGQVEKLRRLGAAPKKQLAQPLLDAVGDDADGDADE</sequence>
<keyword evidence="7" id="KW-1185">Reference proteome</keyword>
<comment type="similarity">
    <text evidence="2">Belongs to the RmuC family.</text>
</comment>
<name>A0AAP2C9E7_9GAMM</name>
<gene>
    <name evidence="6" type="primary">rmuC</name>
    <name evidence="6" type="ORF">KB893_001850</name>
</gene>